<keyword evidence="2" id="KW-1185">Reference proteome</keyword>
<sequence>MGIRAFGCSLARSLEHYHVGVFGGGSVGQPIAVAAAVAGGGGGGGVRSTGLILPVDICLSQRSGPACLRSGLNTCARLAALLQFVLPVGGGGGGVMDAAVVVARDRSIPGRQRSTHAYACVQGIRRLDRGGGSASAVADAGDRVRLYAPSCVVQSGCGVKWVAAAYAAALRCFMQLLLPLRLLVLTTQ</sequence>
<dbReference type="Proteomes" id="UP000017246">
    <property type="component" value="Unassembled WGS sequence"/>
</dbReference>
<protein>
    <submittedName>
        <fullName evidence="1">CHK1 checkpoint protein</fullName>
    </submittedName>
</protein>
<accession>A0A0S4MK56</accession>
<proteinExistence type="predicted"/>
<dbReference type="EMBL" id="LN902845">
    <property type="protein sequence ID" value="CUT99112.1"/>
    <property type="molecule type" value="Genomic_DNA"/>
</dbReference>
<dbReference type="AlphaFoldDB" id="A0A0S4MK56"/>
<organism evidence="1 2">
    <name type="scientific">Echinococcus multilocularis</name>
    <name type="common">Fox tapeworm</name>
    <dbReference type="NCBI Taxonomy" id="6211"/>
    <lineage>
        <taxon>Eukaryota</taxon>
        <taxon>Metazoa</taxon>
        <taxon>Spiralia</taxon>
        <taxon>Lophotrochozoa</taxon>
        <taxon>Platyhelminthes</taxon>
        <taxon>Cestoda</taxon>
        <taxon>Eucestoda</taxon>
        <taxon>Cyclophyllidea</taxon>
        <taxon>Taeniidae</taxon>
        <taxon>Echinococcus</taxon>
    </lineage>
</organism>
<reference evidence="1" key="1">
    <citation type="journal article" date="2013" name="Nature">
        <title>The genomes of four tapeworm species reveal adaptations to parasitism.</title>
        <authorList>
            <person name="Tsai I.J."/>
            <person name="Zarowiecki M."/>
            <person name="Holroyd N."/>
            <person name="Garciarrubio A."/>
            <person name="Sanchez-Flores A."/>
            <person name="Brooks K.L."/>
            <person name="Tracey A."/>
            <person name="Bobes R.J."/>
            <person name="Fragoso G."/>
            <person name="Sciutto E."/>
            <person name="Aslett M."/>
            <person name="Beasley H."/>
            <person name="Bennett H.M."/>
            <person name="Cai J."/>
            <person name="Camicia F."/>
            <person name="Clark R."/>
            <person name="Cucher M."/>
            <person name="De Silva N."/>
            <person name="Day T.A."/>
            <person name="Deplazes P."/>
            <person name="Estrada K."/>
            <person name="Fernandez C."/>
            <person name="Holland P.W."/>
            <person name="Hou J."/>
            <person name="Hu S."/>
            <person name="Huckvale T."/>
            <person name="Hung S.S."/>
            <person name="Kamenetzky L."/>
            <person name="Keane J.A."/>
            <person name="Kiss F."/>
            <person name="Koziol U."/>
            <person name="Lambert O."/>
            <person name="Liu K."/>
            <person name="Luo X."/>
            <person name="Luo Y."/>
            <person name="Macchiaroli N."/>
            <person name="Nichol S."/>
            <person name="Paps J."/>
            <person name="Parkinson J."/>
            <person name="Pouchkina-Stantcheva N."/>
            <person name="Riddiford N."/>
            <person name="Rosenzvit M."/>
            <person name="Salinas G."/>
            <person name="Wasmuth J.D."/>
            <person name="Zamanian M."/>
            <person name="Zheng Y."/>
            <person name="Cai X."/>
            <person name="Soberon X."/>
            <person name="Olson P.D."/>
            <person name="Laclette J.P."/>
            <person name="Brehm K."/>
            <person name="Berriman M."/>
            <person name="Garciarrubio A."/>
            <person name="Bobes R.J."/>
            <person name="Fragoso G."/>
            <person name="Sanchez-Flores A."/>
            <person name="Estrada K."/>
            <person name="Cevallos M.A."/>
            <person name="Morett E."/>
            <person name="Gonzalez V."/>
            <person name="Portillo T."/>
            <person name="Ochoa-Leyva A."/>
            <person name="Jose M.V."/>
            <person name="Sciutto E."/>
            <person name="Landa A."/>
            <person name="Jimenez L."/>
            <person name="Valdes V."/>
            <person name="Carrero J.C."/>
            <person name="Larralde C."/>
            <person name="Morales-Montor J."/>
            <person name="Limon-Lason J."/>
            <person name="Soberon X."/>
            <person name="Laclette J.P."/>
        </authorList>
    </citation>
    <scope>NUCLEOTIDE SEQUENCE [LARGE SCALE GENOMIC DNA]</scope>
</reference>
<dbReference type="EMBL" id="LN902845">
    <property type="protein sequence ID" value="CUT99110.1"/>
    <property type="molecule type" value="Genomic_DNA"/>
</dbReference>
<reference evidence="1" key="2">
    <citation type="submission" date="2015-11" db="EMBL/GenBank/DDBJ databases">
        <authorList>
            <person name="Zhang Y."/>
            <person name="Guo Z."/>
        </authorList>
    </citation>
    <scope>NUCLEOTIDE SEQUENCE</scope>
</reference>
<evidence type="ECO:0000313" key="2">
    <source>
        <dbReference type="Proteomes" id="UP000017246"/>
    </source>
</evidence>
<evidence type="ECO:0000313" key="1">
    <source>
        <dbReference type="EMBL" id="CUT99112.1"/>
    </source>
</evidence>
<name>A0A0S4MK56_ECHMU</name>